<dbReference type="InterPro" id="IPR001810">
    <property type="entry name" value="F-box_dom"/>
</dbReference>
<dbReference type="Pfam" id="PF00646">
    <property type="entry name" value="F-box"/>
    <property type="match status" value="2"/>
</dbReference>
<organism evidence="2 3">
    <name type="scientific">Caenorhabditis remanei</name>
    <name type="common">Caenorhabditis vulgaris</name>
    <dbReference type="NCBI Taxonomy" id="31234"/>
    <lineage>
        <taxon>Eukaryota</taxon>
        <taxon>Metazoa</taxon>
        <taxon>Ecdysozoa</taxon>
        <taxon>Nematoda</taxon>
        <taxon>Chromadorea</taxon>
        <taxon>Rhabditida</taxon>
        <taxon>Rhabditina</taxon>
        <taxon>Rhabditomorpha</taxon>
        <taxon>Rhabditoidea</taxon>
        <taxon>Rhabditidae</taxon>
        <taxon>Peloderinae</taxon>
        <taxon>Caenorhabditis</taxon>
    </lineage>
</organism>
<accession>A0A6A5HTV3</accession>
<dbReference type="PANTHER" id="PTHR21503:SF8">
    <property type="entry name" value="F-BOX ASSOCIATED DOMAIN-CONTAINING PROTEIN-RELATED"/>
    <property type="match status" value="1"/>
</dbReference>
<dbReference type="AlphaFoldDB" id="A0A6A5HTV3"/>
<comment type="caution">
    <text evidence="2">The sequence shown here is derived from an EMBL/GenBank/DDBJ whole genome shotgun (WGS) entry which is preliminary data.</text>
</comment>
<sequence>MDLKKDPKKLPLLKLPFLAQRLVLFQTEPIEIVEMSFLSKRLKRTIQSSKPRLEFINYYFTIPEKMDISVQSSLSTQNQVLFNFKKELENGQKRMMNGKETILTRNRQSFTLKCEQKVQKSAEKCEFLIQYLKDLFTVNNTCLQCYLIFPKFSFYERIKPNQVELKKVHLSVEDGRKLLGDHTLKRLKFDESKVLTDGKQHFQLNVRSLFILQKNEWLAFSSFLTMKCEVICLTLNTAPIDPTDLSSLVLAWYNGKLENLKIFEMTLDCEAMEESFRNQVFAILDGANVVLEKASISSSNSNNNEFMKLVPRGEARNRSIVRMNLFGIDVECCMATRNHPFFILCNQQDGERMLQTIHNYFRGFFGSSIEYHLESLCLDYLPRLENIKYSYICFRNEGVGTQLWDGYLTVSPSQEYIRLNGSGIFENEQSLKLAQTTVLDIWITESRAGDILRNFKGRQLFITDGIVTDDDIIQFLNSWKSSQTHQKLEFLSIYRGEVNDLNPENIMRNIDIKQFDANQEIPKYRYDRRKGWGKCDWKIEEFSSPNFIIRDADQHVASLRITTRGIQLASWRMTEEEVMRGRIQKNFQKTPLQKADPPRDSIEVSKFSWLIQREILSSMELVDLLMMASCSQKFYQNIKSLMRNRFDKIISITYEWRPPSYINISSSSSGDSPFMSINMRHELRGRPLIPMNLLGMDLEVSMQTRKHLLMVLYELEQEQTLLPYIHDYFLDFFGSSIKYQLNVNNLTPPFSKLKNITSTDVASDLGVADFHDFLKISPNQDFIRLSELESALLGRNLEFARTKVLEIETMSSLADDILSNFEGRQLFIDEGVISDTAIIQFLNNWISDEGYYNIEYLSISVTVFRHPLNPNQIMNRIPINRLDSSDKLPVYQFARKGHYRKCTWGVHKFSSPDYIVRDPDQHVASIRIAENNITFAAWNMTEKEFLEKRPVKRFY</sequence>
<dbReference type="GeneID" id="9817982"/>
<dbReference type="Proteomes" id="UP000483820">
    <property type="component" value="Chromosome I"/>
</dbReference>
<evidence type="ECO:0000313" key="2">
    <source>
        <dbReference type="EMBL" id="KAF1769757.1"/>
    </source>
</evidence>
<gene>
    <name evidence="2" type="ORF">GCK72_001574</name>
</gene>
<evidence type="ECO:0000313" key="3">
    <source>
        <dbReference type="Proteomes" id="UP000483820"/>
    </source>
</evidence>
<dbReference type="EMBL" id="WUAV01000001">
    <property type="protein sequence ID" value="KAF1769757.1"/>
    <property type="molecule type" value="Genomic_DNA"/>
</dbReference>
<dbReference type="CTD" id="9817982"/>
<dbReference type="RefSeq" id="XP_003114806.2">
    <property type="nucleotide sequence ID" value="XM_003114758.2"/>
</dbReference>
<protein>
    <recommendedName>
        <fullName evidence="1">F-box domain-containing protein</fullName>
    </recommendedName>
</protein>
<dbReference type="PANTHER" id="PTHR21503">
    <property type="entry name" value="F-BOX-CONTAINING HYPOTHETICAL PROTEIN C.ELEGANS"/>
    <property type="match status" value="1"/>
</dbReference>
<proteinExistence type="predicted"/>
<name>A0A6A5HTV3_CAERE</name>
<reference evidence="2 3" key="1">
    <citation type="submission" date="2019-12" db="EMBL/GenBank/DDBJ databases">
        <title>Chromosome-level assembly of the Caenorhabditis remanei genome.</title>
        <authorList>
            <person name="Teterina A.A."/>
            <person name="Willis J.H."/>
            <person name="Phillips P.C."/>
        </authorList>
    </citation>
    <scope>NUCLEOTIDE SEQUENCE [LARGE SCALE GENOMIC DNA]</scope>
    <source>
        <strain evidence="2 3">PX506</strain>
        <tissue evidence="2">Whole organism</tissue>
    </source>
</reference>
<feature type="domain" description="F-box" evidence="1">
    <location>
        <begin position="611"/>
        <end position="644"/>
    </location>
</feature>
<feature type="domain" description="F-box" evidence="1">
    <location>
        <begin position="12"/>
        <end position="51"/>
    </location>
</feature>
<dbReference type="KEGG" id="crq:GCK72_001574"/>
<evidence type="ECO:0000259" key="1">
    <source>
        <dbReference type="Pfam" id="PF00646"/>
    </source>
</evidence>